<organism evidence="19 20">
    <name type="scientific">Wallemia mellicola</name>
    <dbReference type="NCBI Taxonomy" id="1708541"/>
    <lineage>
        <taxon>Eukaryota</taxon>
        <taxon>Fungi</taxon>
        <taxon>Dikarya</taxon>
        <taxon>Basidiomycota</taxon>
        <taxon>Wallemiomycotina</taxon>
        <taxon>Wallemiomycetes</taxon>
        <taxon>Wallemiales</taxon>
        <taxon>Wallemiaceae</taxon>
        <taxon>Wallemia</taxon>
    </lineage>
</organism>
<evidence type="ECO:0000256" key="1">
    <source>
        <dbReference type="ARBA" id="ARBA00002939"/>
    </source>
</evidence>
<evidence type="ECO:0000256" key="6">
    <source>
        <dbReference type="ARBA" id="ARBA00022694"/>
    </source>
</evidence>
<evidence type="ECO:0000256" key="10">
    <source>
        <dbReference type="ARBA" id="ARBA00022842"/>
    </source>
</evidence>
<evidence type="ECO:0000256" key="16">
    <source>
        <dbReference type="PIRSR" id="PIRSR028980-2"/>
    </source>
</evidence>
<feature type="domain" description="Thg1 C-terminal" evidence="18">
    <location>
        <begin position="158"/>
        <end position="278"/>
    </location>
</feature>
<dbReference type="AlphaFoldDB" id="A0A4T0MHG6"/>
<dbReference type="Gene3D" id="3.30.70.3000">
    <property type="match status" value="1"/>
</dbReference>
<evidence type="ECO:0000256" key="11">
    <source>
        <dbReference type="ARBA" id="ARBA00023134"/>
    </source>
</evidence>
<feature type="binding site" evidence="16">
    <location>
        <position position="51"/>
    </location>
    <ligand>
        <name>Mg(2+)</name>
        <dbReference type="ChEBI" id="CHEBI:18420"/>
        <label>1</label>
        <note>catalytic</note>
    </ligand>
</feature>
<dbReference type="GO" id="GO:0005525">
    <property type="term" value="F:GTP binding"/>
    <property type="evidence" value="ECO:0007669"/>
    <property type="project" value="UniProtKB-UniRule"/>
</dbReference>
<evidence type="ECO:0000256" key="14">
    <source>
        <dbReference type="PIRNR" id="PIRNR028980"/>
    </source>
</evidence>
<comment type="catalytic activity">
    <reaction evidence="13 14">
        <text>a 5'-end ribonucleotide-tRNA(His) + GTP + ATP + H2O = a 5'-end phospho-guanosine-ribonucleotide-tRNA(His) + AMP + 2 diphosphate + H(+)</text>
        <dbReference type="Rhea" id="RHEA:54564"/>
        <dbReference type="Rhea" id="RHEA-COMP:14193"/>
        <dbReference type="Rhea" id="RHEA-COMP:14917"/>
        <dbReference type="ChEBI" id="CHEBI:15377"/>
        <dbReference type="ChEBI" id="CHEBI:15378"/>
        <dbReference type="ChEBI" id="CHEBI:30616"/>
        <dbReference type="ChEBI" id="CHEBI:33019"/>
        <dbReference type="ChEBI" id="CHEBI:37565"/>
        <dbReference type="ChEBI" id="CHEBI:138282"/>
        <dbReference type="ChEBI" id="CHEBI:141847"/>
        <dbReference type="ChEBI" id="CHEBI:456215"/>
        <dbReference type="EC" id="2.7.7.79"/>
    </reaction>
</comment>
<comment type="caution">
    <text evidence="19">The sequence shown here is derived from an EMBL/GenBank/DDBJ whole genome shotgun (WGS) entry which is preliminary data.</text>
</comment>
<evidence type="ECO:0000256" key="12">
    <source>
        <dbReference type="ARBA" id="ARBA00032480"/>
    </source>
</evidence>
<feature type="binding site" evidence="16">
    <location>
        <position position="97"/>
    </location>
    <ligand>
        <name>Mg(2+)</name>
        <dbReference type="ChEBI" id="CHEBI:18420"/>
        <label>1</label>
        <note>catalytic</note>
    </ligand>
</feature>
<keyword evidence="9 14" id="KW-0547">Nucleotide-binding</keyword>
<dbReference type="PIRSF" id="PIRSF028980">
    <property type="entry name" value="tRNAHis_guanylyltransferase"/>
    <property type="match status" value="1"/>
</dbReference>
<evidence type="ECO:0000313" key="20">
    <source>
        <dbReference type="Proteomes" id="UP000310685"/>
    </source>
</evidence>
<feature type="binding site" evidence="15">
    <location>
        <begin position="50"/>
        <end position="55"/>
    </location>
    <ligand>
        <name>GTP</name>
        <dbReference type="ChEBI" id="CHEBI:37565"/>
    </ligand>
</feature>
<evidence type="ECO:0000256" key="15">
    <source>
        <dbReference type="PIRSR" id="PIRSR028980-1"/>
    </source>
</evidence>
<evidence type="ECO:0000259" key="18">
    <source>
        <dbReference type="Pfam" id="PF14413"/>
    </source>
</evidence>
<dbReference type="Pfam" id="PF04446">
    <property type="entry name" value="Thg1"/>
    <property type="match status" value="1"/>
</dbReference>
<dbReference type="GO" id="GO:0008193">
    <property type="term" value="F:tRNA guanylyltransferase activity"/>
    <property type="evidence" value="ECO:0007669"/>
    <property type="project" value="UniProtKB-UniRule"/>
</dbReference>
<sequence length="293" mass="34164">MIVLLSSLTISSHLLHIHHEDMANSRFGYVRDFEEYEKLVPYSFTVVRIDGQSFHRFSDIHQFEKPNDKRALECMNSAARFVLEEIQDVILAFGESDEFSFLLRPQTTLYDRRKAKILTKVVSAFTSAFVYNWGRYFSTPLAYPPGFDGRTVTYPHPKHVRDYFAWRQVDTHINNLYNTTFWAIVQQGGKTEREAHKILQGTVSAEKHDILFKEYGINYNTLDDLYKKGSILVRIPPPMPEIPADGSYKDKKKIEKIRKDGIDGTRGPIEILHLDIIKDTFWNDRPWLLSQLD</sequence>
<dbReference type="Pfam" id="PF14413">
    <property type="entry name" value="Thg1C"/>
    <property type="match status" value="1"/>
</dbReference>
<evidence type="ECO:0000256" key="3">
    <source>
        <dbReference type="ARBA" id="ARBA00012511"/>
    </source>
</evidence>
<evidence type="ECO:0000256" key="13">
    <source>
        <dbReference type="ARBA" id="ARBA00047281"/>
    </source>
</evidence>
<evidence type="ECO:0000256" key="8">
    <source>
        <dbReference type="ARBA" id="ARBA00022723"/>
    </source>
</evidence>
<evidence type="ECO:0000313" key="19">
    <source>
        <dbReference type="EMBL" id="TIB82750.1"/>
    </source>
</evidence>
<dbReference type="PANTHER" id="PTHR12729:SF6">
    <property type="entry name" value="TRNA(HIS) GUANYLYLTRANSFERASE-RELATED"/>
    <property type="match status" value="1"/>
</dbReference>
<comment type="cofactor">
    <cofactor evidence="16">
        <name>Mg(2+)</name>
        <dbReference type="ChEBI" id="CHEBI:18420"/>
    </cofactor>
    <text evidence="16">Binds 2 magnesium ions per subunit.</text>
</comment>
<feature type="binding site" evidence="16">
    <location>
        <position position="50"/>
    </location>
    <ligand>
        <name>Mg(2+)</name>
        <dbReference type="ChEBI" id="CHEBI:18420"/>
        <label>2</label>
        <note>catalytic</note>
    </ligand>
</feature>
<feature type="binding site" evidence="16">
    <location>
        <position position="50"/>
    </location>
    <ligand>
        <name>Mg(2+)</name>
        <dbReference type="ChEBI" id="CHEBI:18420"/>
        <label>1</label>
        <note>catalytic</note>
    </ligand>
</feature>
<dbReference type="EC" id="2.7.7.79" evidence="3 14"/>
<dbReference type="PANTHER" id="PTHR12729">
    <property type="entry name" value="TRNA(HIS) GUANYLYLTRANSFERASE-RELATED"/>
    <property type="match status" value="1"/>
</dbReference>
<evidence type="ECO:0000256" key="4">
    <source>
        <dbReference type="ARBA" id="ARBA00015443"/>
    </source>
</evidence>
<keyword evidence="8 14" id="KW-0479">Metal-binding</keyword>
<comment type="function">
    <text evidence="1 14">Adds a GMP to the 5'-end of tRNA(His) after transcription and RNase P cleavage.</text>
</comment>
<reference evidence="19 20" key="1">
    <citation type="submission" date="2019-03" db="EMBL/GenBank/DDBJ databases">
        <title>Sequencing 25 genomes of Wallemia mellicola.</title>
        <authorList>
            <person name="Gostincar C."/>
        </authorList>
    </citation>
    <scope>NUCLEOTIDE SEQUENCE [LARGE SCALE GENOMIC DNA]</scope>
    <source>
        <strain evidence="19 20">EXF-6152</strain>
    </source>
</reference>
<evidence type="ECO:0000256" key="5">
    <source>
        <dbReference type="ARBA" id="ARBA00022679"/>
    </source>
</evidence>
<evidence type="ECO:0000256" key="2">
    <source>
        <dbReference type="ARBA" id="ARBA00010113"/>
    </source>
</evidence>
<keyword evidence="10 14" id="KW-0460">Magnesium</keyword>
<keyword evidence="7 14" id="KW-0548">Nucleotidyltransferase</keyword>
<dbReference type="InterPro" id="IPR024956">
    <property type="entry name" value="tRNAHis_GuaTrfase_cat"/>
</dbReference>
<protein>
    <recommendedName>
        <fullName evidence="4 14">tRNA(His) guanylyltransferase</fullName>
        <ecNumber evidence="3 14">2.7.7.79</ecNumber>
    </recommendedName>
    <alternativeName>
        <fullName evidence="12 14">tRNA-histidine guanylyltransferase</fullName>
    </alternativeName>
</protein>
<keyword evidence="11 14" id="KW-0342">GTP-binding</keyword>
<dbReference type="InterPro" id="IPR025845">
    <property type="entry name" value="Thg1_C_dom"/>
</dbReference>
<dbReference type="FunFam" id="3.30.70.3000:FF:000001">
    <property type="entry name" value="tRNA(His) guanylyltransferase"/>
    <property type="match status" value="1"/>
</dbReference>
<gene>
    <name evidence="19" type="ORF">E3Q22_00033</name>
</gene>
<proteinExistence type="inferred from homology"/>
<comment type="similarity">
    <text evidence="2 14">Belongs to the tRNA(His) guanylyltransferase family.</text>
</comment>
<accession>A0A4T0MHG6</accession>
<dbReference type="InterPro" id="IPR007537">
    <property type="entry name" value="tRNAHis_GuaTrfase_Thg1"/>
</dbReference>
<evidence type="ECO:0000259" key="17">
    <source>
        <dbReference type="Pfam" id="PF04446"/>
    </source>
</evidence>
<dbReference type="GO" id="GO:0006400">
    <property type="term" value="P:tRNA modification"/>
    <property type="evidence" value="ECO:0007669"/>
    <property type="project" value="UniProtKB-UniRule"/>
</dbReference>
<feature type="domain" description="tRNAHis guanylyltransferase catalytic" evidence="17">
    <location>
        <begin position="28"/>
        <end position="155"/>
    </location>
</feature>
<feature type="binding site" evidence="16">
    <location>
        <position position="97"/>
    </location>
    <ligand>
        <name>Mg(2+)</name>
        <dbReference type="ChEBI" id="CHEBI:18420"/>
        <label>2</label>
        <note>catalytic</note>
    </ligand>
</feature>
<keyword evidence="5 14" id="KW-0808">Transferase</keyword>
<dbReference type="Proteomes" id="UP000310685">
    <property type="component" value="Unassembled WGS sequence"/>
</dbReference>
<evidence type="ECO:0000256" key="9">
    <source>
        <dbReference type="ARBA" id="ARBA00022741"/>
    </source>
</evidence>
<evidence type="ECO:0000256" key="7">
    <source>
        <dbReference type="ARBA" id="ARBA00022695"/>
    </source>
</evidence>
<feature type="binding site" evidence="15">
    <location>
        <begin position="96"/>
        <end position="97"/>
    </location>
    <ligand>
        <name>GTP</name>
        <dbReference type="ChEBI" id="CHEBI:37565"/>
    </ligand>
</feature>
<dbReference type="EMBL" id="SPRC01000001">
    <property type="protein sequence ID" value="TIB82750.1"/>
    <property type="molecule type" value="Genomic_DNA"/>
</dbReference>
<dbReference type="GO" id="GO:0000287">
    <property type="term" value="F:magnesium ion binding"/>
    <property type="evidence" value="ECO:0007669"/>
    <property type="project" value="UniProtKB-UniRule"/>
</dbReference>
<dbReference type="InterPro" id="IPR038469">
    <property type="entry name" value="tRNAHis_GuaTrfase_Thg1_sf"/>
</dbReference>
<keyword evidence="6 14" id="KW-0819">tRNA processing</keyword>
<name>A0A4T0MHG6_9BASI</name>